<dbReference type="Gene3D" id="3.30.565.10">
    <property type="entry name" value="Histidine kinase-like ATPase, C-terminal domain"/>
    <property type="match status" value="1"/>
</dbReference>
<evidence type="ECO:0000256" key="5">
    <source>
        <dbReference type="ARBA" id="ARBA00022741"/>
    </source>
</evidence>
<gene>
    <name evidence="11" type="ORF">CHL78_004280</name>
</gene>
<comment type="subcellular location">
    <subcellularLocation>
        <location evidence="2">Membrane</location>
    </subcellularLocation>
</comment>
<evidence type="ECO:0000256" key="4">
    <source>
        <dbReference type="ARBA" id="ARBA00022679"/>
    </source>
</evidence>
<dbReference type="GO" id="GO:0000155">
    <property type="term" value="F:phosphorelay sensor kinase activity"/>
    <property type="evidence" value="ECO:0007669"/>
    <property type="project" value="InterPro"/>
</dbReference>
<keyword evidence="5" id="KW-0547">Nucleotide-binding</keyword>
<dbReference type="Pfam" id="PF13188">
    <property type="entry name" value="PAS_8"/>
    <property type="match status" value="1"/>
</dbReference>
<accession>A0A371J7J7</accession>
<evidence type="ECO:0000256" key="3">
    <source>
        <dbReference type="ARBA" id="ARBA00012438"/>
    </source>
</evidence>
<feature type="transmembrane region" description="Helical" evidence="9">
    <location>
        <begin position="6"/>
        <end position="22"/>
    </location>
</feature>
<keyword evidence="9" id="KW-0472">Membrane</keyword>
<evidence type="ECO:0000256" key="2">
    <source>
        <dbReference type="ARBA" id="ARBA00004370"/>
    </source>
</evidence>
<evidence type="ECO:0000313" key="12">
    <source>
        <dbReference type="Proteomes" id="UP000215694"/>
    </source>
</evidence>
<dbReference type="PROSITE" id="PS50109">
    <property type="entry name" value="HIS_KIN"/>
    <property type="match status" value="1"/>
</dbReference>
<dbReference type="SUPFAM" id="SSF55874">
    <property type="entry name" value="ATPase domain of HSP90 chaperone/DNA topoisomerase II/histidine kinase"/>
    <property type="match status" value="1"/>
</dbReference>
<keyword evidence="4" id="KW-0808">Transferase</keyword>
<dbReference type="RefSeq" id="WP_094366577.1">
    <property type="nucleotide sequence ID" value="NZ_NOJY02000005.1"/>
</dbReference>
<feature type="transmembrane region" description="Helical" evidence="9">
    <location>
        <begin position="59"/>
        <end position="77"/>
    </location>
</feature>
<evidence type="ECO:0000256" key="1">
    <source>
        <dbReference type="ARBA" id="ARBA00000085"/>
    </source>
</evidence>
<dbReference type="GO" id="GO:0005524">
    <property type="term" value="F:ATP binding"/>
    <property type="evidence" value="ECO:0007669"/>
    <property type="project" value="UniProtKB-KW"/>
</dbReference>
<name>A0A371J7J7_9FIRM</name>
<comment type="catalytic activity">
    <reaction evidence="1">
        <text>ATP + protein L-histidine = ADP + protein N-phospho-L-histidine.</text>
        <dbReference type="EC" id="2.7.13.3"/>
    </reaction>
</comment>
<dbReference type="GO" id="GO:0030295">
    <property type="term" value="F:protein kinase activator activity"/>
    <property type="evidence" value="ECO:0007669"/>
    <property type="project" value="TreeGrafter"/>
</dbReference>
<dbReference type="OrthoDB" id="1743556at2"/>
<dbReference type="Proteomes" id="UP000215694">
    <property type="component" value="Unassembled WGS sequence"/>
</dbReference>
<comment type="caution">
    <text evidence="11">The sequence shown here is derived from an EMBL/GenBank/DDBJ whole genome shotgun (WGS) entry which is preliminary data.</text>
</comment>
<feature type="domain" description="Histidine kinase" evidence="10">
    <location>
        <begin position="589"/>
        <end position="799"/>
    </location>
</feature>
<keyword evidence="9" id="KW-1133">Transmembrane helix</keyword>
<dbReference type="InterPro" id="IPR036097">
    <property type="entry name" value="HisK_dim/P_sf"/>
</dbReference>
<dbReference type="AlphaFoldDB" id="A0A371J7J7"/>
<dbReference type="GO" id="GO:0000156">
    <property type="term" value="F:phosphorelay response regulator activity"/>
    <property type="evidence" value="ECO:0007669"/>
    <property type="project" value="TreeGrafter"/>
</dbReference>
<keyword evidence="6 11" id="KW-0418">Kinase</keyword>
<dbReference type="InterPro" id="IPR050351">
    <property type="entry name" value="BphY/WalK/GraS-like"/>
</dbReference>
<dbReference type="Gene3D" id="3.30.450.20">
    <property type="entry name" value="PAS domain"/>
    <property type="match status" value="2"/>
</dbReference>
<evidence type="ECO:0000313" key="11">
    <source>
        <dbReference type="EMBL" id="RDY28760.1"/>
    </source>
</evidence>
<proteinExistence type="predicted"/>
<evidence type="ECO:0000259" key="10">
    <source>
        <dbReference type="PROSITE" id="PS50109"/>
    </source>
</evidence>
<dbReference type="SMART" id="SM00388">
    <property type="entry name" value="HisKA"/>
    <property type="match status" value="1"/>
</dbReference>
<feature type="transmembrane region" description="Helical" evidence="9">
    <location>
        <begin position="144"/>
        <end position="163"/>
    </location>
</feature>
<dbReference type="EMBL" id="NOJY02000005">
    <property type="protein sequence ID" value="RDY28760.1"/>
    <property type="molecule type" value="Genomic_DNA"/>
</dbReference>
<dbReference type="EC" id="2.7.13.3" evidence="3"/>
<dbReference type="InterPro" id="IPR000014">
    <property type="entry name" value="PAS"/>
</dbReference>
<keyword evidence="8" id="KW-0902">Two-component regulatory system</keyword>
<organism evidence="11 12">
    <name type="scientific">Romboutsia weinsteinii</name>
    <dbReference type="NCBI Taxonomy" id="2020949"/>
    <lineage>
        <taxon>Bacteria</taxon>
        <taxon>Bacillati</taxon>
        <taxon>Bacillota</taxon>
        <taxon>Clostridia</taxon>
        <taxon>Peptostreptococcales</taxon>
        <taxon>Peptostreptococcaceae</taxon>
        <taxon>Romboutsia</taxon>
    </lineage>
</organism>
<evidence type="ECO:0000256" key="8">
    <source>
        <dbReference type="ARBA" id="ARBA00023012"/>
    </source>
</evidence>
<keyword evidence="7" id="KW-0067">ATP-binding</keyword>
<dbReference type="InterPro" id="IPR005467">
    <property type="entry name" value="His_kinase_dom"/>
</dbReference>
<evidence type="ECO:0000256" key="9">
    <source>
        <dbReference type="SAM" id="Phobius"/>
    </source>
</evidence>
<feature type="transmembrane region" description="Helical" evidence="9">
    <location>
        <begin position="113"/>
        <end position="132"/>
    </location>
</feature>
<dbReference type="GO" id="GO:0007234">
    <property type="term" value="P:osmosensory signaling via phosphorelay pathway"/>
    <property type="evidence" value="ECO:0007669"/>
    <property type="project" value="TreeGrafter"/>
</dbReference>
<keyword evidence="12" id="KW-1185">Reference proteome</keyword>
<feature type="transmembrane region" description="Helical" evidence="9">
    <location>
        <begin position="89"/>
        <end position="107"/>
    </location>
</feature>
<dbReference type="Pfam" id="PF00512">
    <property type="entry name" value="HisKA"/>
    <property type="match status" value="1"/>
</dbReference>
<evidence type="ECO:0000256" key="7">
    <source>
        <dbReference type="ARBA" id="ARBA00022840"/>
    </source>
</evidence>
<keyword evidence="9" id="KW-0812">Transmembrane</keyword>
<dbReference type="InterPro" id="IPR003661">
    <property type="entry name" value="HisK_dim/P_dom"/>
</dbReference>
<dbReference type="CDD" id="cd00082">
    <property type="entry name" value="HisKA"/>
    <property type="match status" value="1"/>
</dbReference>
<feature type="transmembrane region" description="Helical" evidence="9">
    <location>
        <begin position="34"/>
        <end position="53"/>
    </location>
</feature>
<dbReference type="InterPro" id="IPR036890">
    <property type="entry name" value="HATPase_C_sf"/>
</dbReference>
<evidence type="ECO:0000256" key="6">
    <source>
        <dbReference type="ARBA" id="ARBA00022777"/>
    </source>
</evidence>
<dbReference type="GO" id="GO:0016020">
    <property type="term" value="C:membrane"/>
    <property type="evidence" value="ECO:0007669"/>
    <property type="project" value="UniProtKB-SubCell"/>
</dbReference>
<dbReference type="SUPFAM" id="SSF47384">
    <property type="entry name" value="Homodimeric domain of signal transducing histidine kinase"/>
    <property type="match status" value="1"/>
</dbReference>
<protein>
    <recommendedName>
        <fullName evidence="3">histidine kinase</fullName>
        <ecNumber evidence="3">2.7.13.3</ecNumber>
    </recommendedName>
</protein>
<reference evidence="11 12" key="1">
    <citation type="journal article" date="2017" name="Genome Announc.">
        <title>Draft Genome Sequence of Romboutsia weinsteinii sp. nov. Strain CCRI-19649(T) Isolated from Surface Water.</title>
        <authorList>
            <person name="Maheux A.F."/>
            <person name="Boudreau D.K."/>
            <person name="Berube E."/>
            <person name="Boissinot M."/>
            <person name="Cantin P."/>
            <person name="Raymond F."/>
            <person name="Corbeil J."/>
            <person name="Omar R.F."/>
            <person name="Bergeron M.G."/>
        </authorList>
    </citation>
    <scope>NUCLEOTIDE SEQUENCE [LARGE SCALE GENOMIC DNA]</scope>
    <source>
        <strain evidence="11 12">CCRI-19649</strain>
    </source>
</reference>
<dbReference type="Gene3D" id="1.10.287.130">
    <property type="match status" value="1"/>
</dbReference>
<sequence>MYKYIDVLSIAFFLMSLYILYANWSTRKNKKNTILMLTLIIIVGCKSICILGNSNFFDIMSLSYISKIIISLFIIKINLNISKKKSTSYIAYINCILSIVCIFMAFTKEQNSNDALVICCMLITTIFLFTVYTATNKRKEFSKLIIAMNIGYVLISLLIQGQYNLISIEPILDCISSIYIFVKILRLYIINIDKKMEDIISQLSKSEIDIKEYKDNLKINKNISKVIGSNLEKKQSILDSILNECNRCVLLIDHTGFILNENDGLSKMWPEYENINRKITLDEFVEKSIKDNIEFRSGIIDVNNTGEEVEKEIEGKDGRYFNCTYAKFNLGDNNLGIICIVTDITYRKTSEIRIEENNTKYKKIVDNIPYSILMTNSNDILYNNEKNAEVDFNSDDIKNVILKTSTNGELYYTCKSLMQVCLYINRVSFIEDQEDRDLIVIRDISKYKDLLKKIEISKKRYEALVNIIPEGIYIQNFENKLLTYANSTFLDMVGLDSIEDIRLEDKNEIMVIPNKNMCENLNFKRKIVKNRAGKDAHIEYGSMIIDVNKSLKTIGIVRDITDQVKAELMEIEIEEKNRANKIKAEFFINMSHELKTPLNLICSSNQLIESLYKQDIKDNPDIEIAQVTTIVKKHSYILRGLIDNIMDLAKLESDFRETEKDYYNIVPIIEDVAIEFNKYIALNNMDIVFDTDEEEIIANVDPDDIEGIVLTLLSVVVRYSLPSSTIYVDLESRKNKTNISIKNIAGYDGIRYLSDKDRRNLDIGIMVSKLMIKLYGGNIDIKIENKDSIEVKVSIQCDENIKEYADRVNNRADDFMYAEYTRMCNF</sequence>
<dbReference type="PANTHER" id="PTHR42878">
    <property type="entry name" value="TWO-COMPONENT HISTIDINE KINASE"/>
    <property type="match status" value="1"/>
</dbReference>
<dbReference type="PANTHER" id="PTHR42878:SF7">
    <property type="entry name" value="SENSOR HISTIDINE KINASE GLRK"/>
    <property type="match status" value="1"/>
</dbReference>